<dbReference type="InterPro" id="IPR001469">
    <property type="entry name" value="ATP_synth_F1_dsu/esu"/>
</dbReference>
<sequence>MKLTLTSIKKRILEIDDFKSITIPTKSWEITILDNHEPLISALKPWIMTIRYDSREELFAIGWWVLETDWLSLSIVADMVEDWAWLDIEAIKRKKDEAKKLMEKYREENKNMNMDYYIELETQFLKESALEQLAIR</sequence>
<comment type="similarity">
    <text evidence="2">Belongs to the ATPase epsilon chain family.</text>
</comment>
<evidence type="ECO:0000256" key="4">
    <source>
        <dbReference type="ARBA" id="ARBA00023065"/>
    </source>
</evidence>
<keyword evidence="6" id="KW-0066">ATP synthesis</keyword>
<feature type="domain" description="ATP synthase F1 complex delta/epsilon subunit N-terminal" evidence="8">
    <location>
        <begin position="1"/>
        <end position="78"/>
    </location>
</feature>
<evidence type="ECO:0000256" key="2">
    <source>
        <dbReference type="ARBA" id="ARBA00005712"/>
    </source>
</evidence>
<dbReference type="SUPFAM" id="SSF51344">
    <property type="entry name" value="Epsilon subunit of F1F0-ATP synthase N-terminal domain"/>
    <property type="match status" value="1"/>
</dbReference>
<dbReference type="InterPro" id="IPR020546">
    <property type="entry name" value="ATP_synth_F1_dsu/esu_N"/>
</dbReference>
<evidence type="ECO:0000256" key="7">
    <source>
        <dbReference type="SAM" id="Coils"/>
    </source>
</evidence>
<dbReference type="AlphaFoldDB" id="K2G6I2"/>
<reference evidence="9" key="1">
    <citation type="journal article" date="2012" name="Science">
        <title>Fermentation, hydrogen, and sulfur metabolism in multiple uncultivated bacterial phyla.</title>
        <authorList>
            <person name="Wrighton K.C."/>
            <person name="Thomas B.C."/>
            <person name="Sharon I."/>
            <person name="Miller C.S."/>
            <person name="Castelle C.J."/>
            <person name="VerBerkmoes N.C."/>
            <person name="Wilkins M.J."/>
            <person name="Hettich R.L."/>
            <person name="Lipton M.S."/>
            <person name="Williams K.H."/>
            <person name="Long P.E."/>
            <person name="Banfield J.F."/>
        </authorList>
    </citation>
    <scope>NUCLEOTIDE SEQUENCE [LARGE SCALE GENOMIC DNA]</scope>
</reference>
<feature type="coiled-coil region" evidence="7">
    <location>
        <begin position="88"/>
        <end position="115"/>
    </location>
</feature>
<dbReference type="Gene3D" id="2.60.15.10">
    <property type="entry name" value="F0F1 ATP synthase delta/epsilon subunit, N-terminal"/>
    <property type="match status" value="1"/>
</dbReference>
<evidence type="ECO:0000256" key="6">
    <source>
        <dbReference type="ARBA" id="ARBA00023196"/>
    </source>
</evidence>
<dbReference type="InterPro" id="IPR036771">
    <property type="entry name" value="ATPsynth_dsu/esu_N"/>
</dbReference>
<keyword evidence="7" id="KW-0175">Coiled coil</keyword>
<proteinExistence type="inferred from homology"/>
<keyword evidence="4" id="KW-0406">Ion transport</keyword>
<dbReference type="GO" id="GO:0046933">
    <property type="term" value="F:proton-transporting ATP synthase activity, rotational mechanism"/>
    <property type="evidence" value="ECO:0007669"/>
    <property type="project" value="InterPro"/>
</dbReference>
<evidence type="ECO:0000259" key="8">
    <source>
        <dbReference type="Pfam" id="PF02823"/>
    </source>
</evidence>
<evidence type="ECO:0000313" key="9">
    <source>
        <dbReference type="EMBL" id="EKE29937.1"/>
    </source>
</evidence>
<comment type="caution">
    <text evidence="9">The sequence shown here is derived from an EMBL/GenBank/DDBJ whole genome shotgun (WGS) entry which is preliminary data.</text>
</comment>
<accession>K2G6I2</accession>
<gene>
    <name evidence="9" type="ORF">ACD_2C00073G0025</name>
</gene>
<dbReference type="CDD" id="cd12152">
    <property type="entry name" value="F1-ATPase_delta"/>
    <property type="match status" value="1"/>
</dbReference>
<comment type="subcellular location">
    <subcellularLocation>
        <location evidence="1">Endomembrane system</location>
        <topology evidence="1">Peripheral membrane protein</topology>
    </subcellularLocation>
</comment>
<evidence type="ECO:0000256" key="5">
    <source>
        <dbReference type="ARBA" id="ARBA00023136"/>
    </source>
</evidence>
<name>K2G6I2_9BACT</name>
<dbReference type="GO" id="GO:0045259">
    <property type="term" value="C:proton-transporting ATP synthase complex"/>
    <property type="evidence" value="ECO:0007669"/>
    <property type="project" value="UniProtKB-KW"/>
</dbReference>
<evidence type="ECO:0000256" key="1">
    <source>
        <dbReference type="ARBA" id="ARBA00004184"/>
    </source>
</evidence>
<protein>
    <submittedName>
        <fullName evidence="9">ATP synthase F1, epsilon subunit</fullName>
    </submittedName>
</protein>
<keyword evidence="5" id="KW-0472">Membrane</keyword>
<evidence type="ECO:0000256" key="3">
    <source>
        <dbReference type="ARBA" id="ARBA00022448"/>
    </source>
</evidence>
<organism evidence="9">
    <name type="scientific">uncultured bacterium</name>
    <name type="common">gcode 4</name>
    <dbReference type="NCBI Taxonomy" id="1234023"/>
    <lineage>
        <taxon>Bacteria</taxon>
        <taxon>environmental samples</taxon>
    </lineage>
</organism>
<keyword evidence="3" id="KW-0813">Transport</keyword>
<dbReference type="GO" id="GO:0012505">
    <property type="term" value="C:endomembrane system"/>
    <property type="evidence" value="ECO:0007669"/>
    <property type="project" value="UniProtKB-SubCell"/>
</dbReference>
<dbReference type="EMBL" id="AMFJ01000073">
    <property type="protein sequence ID" value="EKE29937.1"/>
    <property type="molecule type" value="Genomic_DNA"/>
</dbReference>
<dbReference type="Pfam" id="PF02823">
    <property type="entry name" value="ATP-synt_DE_N"/>
    <property type="match status" value="1"/>
</dbReference>
<keyword evidence="6" id="KW-0139">CF(1)</keyword>